<dbReference type="GO" id="GO:0004860">
    <property type="term" value="F:protein kinase inhibitor activity"/>
    <property type="evidence" value="ECO:0007669"/>
    <property type="project" value="UniProtKB-KW"/>
</dbReference>
<accession>A0ABV6KA95</accession>
<comment type="caution">
    <text evidence="1">The sequence shown here is derived from an EMBL/GenBank/DDBJ whole genome shotgun (WGS) entry which is preliminary data.</text>
</comment>
<dbReference type="InterPro" id="IPR036916">
    <property type="entry name" value="Sda_sf"/>
</dbReference>
<sequence>MIQQVSNQFLLYAYTQALALKLNSDFISLLEEELRKRNLLLMTDETGERKGAG</sequence>
<keyword evidence="1" id="KW-0649">Protein kinase inhibitor</keyword>
<evidence type="ECO:0000313" key="1">
    <source>
        <dbReference type="EMBL" id="MFC0469018.1"/>
    </source>
</evidence>
<keyword evidence="2" id="KW-1185">Reference proteome</keyword>
<evidence type="ECO:0000313" key="2">
    <source>
        <dbReference type="Proteomes" id="UP001589838"/>
    </source>
</evidence>
<dbReference type="SUPFAM" id="SSF100985">
    <property type="entry name" value="Sporulation inhibitor Sda"/>
    <property type="match status" value="1"/>
</dbReference>
<dbReference type="EMBL" id="JBHLUX010000001">
    <property type="protein sequence ID" value="MFC0469018.1"/>
    <property type="molecule type" value="Genomic_DNA"/>
</dbReference>
<dbReference type="RefSeq" id="WP_335958152.1">
    <property type="nucleotide sequence ID" value="NZ_JAXBLX010000001.1"/>
</dbReference>
<reference evidence="1 2" key="1">
    <citation type="submission" date="2024-09" db="EMBL/GenBank/DDBJ databases">
        <authorList>
            <person name="Sun Q."/>
            <person name="Mori K."/>
        </authorList>
    </citation>
    <scope>NUCLEOTIDE SEQUENCE [LARGE SCALE GENOMIC DNA]</scope>
    <source>
        <strain evidence="1 2">NCAIM B.02610</strain>
    </source>
</reference>
<protein>
    <submittedName>
        <fullName evidence="1">Sporulation histidine kinase inhibitor Sda</fullName>
    </submittedName>
</protein>
<dbReference type="InterPro" id="IPR015064">
    <property type="entry name" value="Sda"/>
</dbReference>
<dbReference type="Proteomes" id="UP001589838">
    <property type="component" value="Unassembled WGS sequence"/>
</dbReference>
<dbReference type="Gene3D" id="1.10.287.1100">
    <property type="entry name" value="Sporulation inhibitor A"/>
    <property type="match status" value="1"/>
</dbReference>
<proteinExistence type="predicted"/>
<gene>
    <name evidence="1" type="primary">sda</name>
    <name evidence="1" type="ORF">ACFFHM_00170</name>
</gene>
<dbReference type="Pfam" id="PF08970">
    <property type="entry name" value="Sda"/>
    <property type="match status" value="1"/>
</dbReference>
<organism evidence="1 2">
    <name type="scientific">Halalkalibacter kiskunsagensis</name>
    <dbReference type="NCBI Taxonomy" id="1548599"/>
    <lineage>
        <taxon>Bacteria</taxon>
        <taxon>Bacillati</taxon>
        <taxon>Bacillota</taxon>
        <taxon>Bacilli</taxon>
        <taxon>Bacillales</taxon>
        <taxon>Bacillaceae</taxon>
        <taxon>Halalkalibacter</taxon>
    </lineage>
</organism>
<name>A0ABV6KA95_9BACI</name>